<dbReference type="InterPro" id="IPR012674">
    <property type="entry name" value="Calycin"/>
</dbReference>
<sequence length="151" mass="17347">METWYVMMHTDSLDKAKKPDCLIIKFGRRMSFNSEIRMDIIHSKEVKNEEEVPVMRGEVNVRGKEPFGVNLPMSPSFPLNIMLSDFDEENECMAFWSCSEYGSSMVQKGGWVMCQSLDVDQEVVEKLAENLASTSNMTTGDFEWTKYDSCL</sequence>
<keyword evidence="2" id="KW-1185">Reference proteome</keyword>
<evidence type="ECO:0000313" key="1">
    <source>
        <dbReference type="EMBL" id="CAL1294124.1"/>
    </source>
</evidence>
<dbReference type="AlphaFoldDB" id="A0AAV2BF84"/>
<dbReference type="Proteomes" id="UP001497382">
    <property type="component" value="Unassembled WGS sequence"/>
</dbReference>
<dbReference type="Gene3D" id="2.40.128.20">
    <property type="match status" value="1"/>
</dbReference>
<dbReference type="EMBL" id="CAXIEN010000339">
    <property type="protein sequence ID" value="CAL1294124.1"/>
    <property type="molecule type" value="Genomic_DNA"/>
</dbReference>
<evidence type="ECO:0000313" key="2">
    <source>
        <dbReference type="Proteomes" id="UP001497382"/>
    </source>
</evidence>
<proteinExistence type="predicted"/>
<reference evidence="1 2" key="1">
    <citation type="submission" date="2024-04" db="EMBL/GenBank/DDBJ databases">
        <authorList>
            <person name="Rising A."/>
            <person name="Reimegard J."/>
            <person name="Sonavane S."/>
            <person name="Akerstrom W."/>
            <person name="Nylinder S."/>
            <person name="Hedman E."/>
            <person name="Kallberg Y."/>
        </authorList>
    </citation>
    <scope>NUCLEOTIDE SEQUENCE [LARGE SCALE GENOMIC DNA]</scope>
</reference>
<name>A0AAV2BF84_9ARAC</name>
<protein>
    <submittedName>
        <fullName evidence="1">Uncharacterized protein</fullName>
    </submittedName>
</protein>
<gene>
    <name evidence="1" type="ORF">LARSCL_LOCUS18548</name>
</gene>
<accession>A0AAV2BF84</accession>
<comment type="caution">
    <text evidence="1">The sequence shown here is derived from an EMBL/GenBank/DDBJ whole genome shotgun (WGS) entry which is preliminary data.</text>
</comment>
<organism evidence="1 2">
    <name type="scientific">Larinioides sclopetarius</name>
    <dbReference type="NCBI Taxonomy" id="280406"/>
    <lineage>
        <taxon>Eukaryota</taxon>
        <taxon>Metazoa</taxon>
        <taxon>Ecdysozoa</taxon>
        <taxon>Arthropoda</taxon>
        <taxon>Chelicerata</taxon>
        <taxon>Arachnida</taxon>
        <taxon>Araneae</taxon>
        <taxon>Araneomorphae</taxon>
        <taxon>Entelegynae</taxon>
        <taxon>Araneoidea</taxon>
        <taxon>Araneidae</taxon>
        <taxon>Larinioides</taxon>
    </lineage>
</organism>